<reference evidence="2 3" key="1">
    <citation type="submission" date="2023-07" db="EMBL/GenBank/DDBJ databases">
        <title>Sorghum-associated microbial communities from plants grown in Nebraska, USA.</title>
        <authorList>
            <person name="Schachtman D."/>
        </authorList>
    </citation>
    <scope>NUCLEOTIDE SEQUENCE [LARGE SCALE GENOMIC DNA]</scope>
    <source>
        <strain evidence="2 3">BE332</strain>
    </source>
</reference>
<dbReference type="EMBL" id="JAUSVB010000004">
    <property type="protein sequence ID" value="MDQ0374938.1"/>
    <property type="molecule type" value="Genomic_DNA"/>
</dbReference>
<proteinExistence type="predicted"/>
<evidence type="ECO:0000256" key="1">
    <source>
        <dbReference type="SAM" id="MobiDB-lite"/>
    </source>
</evidence>
<protein>
    <submittedName>
        <fullName evidence="2">Uncharacterized protein</fullName>
    </submittedName>
</protein>
<gene>
    <name evidence="2" type="ORF">J2X26_003265</name>
</gene>
<comment type="caution">
    <text evidence="2">The sequence shown here is derived from an EMBL/GenBank/DDBJ whole genome shotgun (WGS) entry which is preliminary data.</text>
</comment>
<name>A0ABU0EI35_9CELL</name>
<organism evidence="2 3">
    <name type="scientific">Cellulomonas humilata</name>
    <dbReference type="NCBI Taxonomy" id="144055"/>
    <lineage>
        <taxon>Bacteria</taxon>
        <taxon>Bacillati</taxon>
        <taxon>Actinomycetota</taxon>
        <taxon>Actinomycetes</taxon>
        <taxon>Micrococcales</taxon>
        <taxon>Cellulomonadaceae</taxon>
        <taxon>Cellulomonas</taxon>
    </lineage>
</organism>
<sequence>MDDVSEADEAGASLEGSEAGANGSDEAEGGR</sequence>
<feature type="compositionally biased region" description="Low complexity" evidence="1">
    <location>
        <begin position="10"/>
        <end position="24"/>
    </location>
</feature>
<keyword evidence="3" id="KW-1185">Reference proteome</keyword>
<dbReference type="Proteomes" id="UP001239626">
    <property type="component" value="Unassembled WGS sequence"/>
</dbReference>
<evidence type="ECO:0000313" key="3">
    <source>
        <dbReference type="Proteomes" id="UP001239626"/>
    </source>
</evidence>
<accession>A0ABU0EI35</accession>
<feature type="region of interest" description="Disordered" evidence="1">
    <location>
        <begin position="1"/>
        <end position="31"/>
    </location>
</feature>
<evidence type="ECO:0000313" key="2">
    <source>
        <dbReference type="EMBL" id="MDQ0374938.1"/>
    </source>
</evidence>